<keyword evidence="3" id="KW-1185">Reference proteome</keyword>
<reference evidence="2 3" key="1">
    <citation type="submission" date="2019-07" db="EMBL/GenBank/DDBJ databases">
        <title>Whole genome shotgun sequence of Asaia bogorensis NBRC 16594.</title>
        <authorList>
            <person name="Hosoyama A."/>
            <person name="Uohara A."/>
            <person name="Ohji S."/>
            <person name="Ichikawa N."/>
        </authorList>
    </citation>
    <scope>NUCLEOTIDE SEQUENCE [LARGE SCALE GENOMIC DNA]</scope>
    <source>
        <strain evidence="2 3">NBRC 16594</strain>
    </source>
</reference>
<evidence type="ECO:0000313" key="2">
    <source>
        <dbReference type="EMBL" id="GEL54569.1"/>
    </source>
</evidence>
<sequence length="86" mass="9221">MISVGMAQRRNAARREPGCFERAGLGAERFRVMRVSLMEEAGLCPAPRKGAKPLSSLQEGNQRAQPSGDLQGSALRNPLSSGILRA</sequence>
<dbReference type="Proteomes" id="UP000321287">
    <property type="component" value="Unassembled WGS sequence"/>
</dbReference>
<accession>A0AAN4U3C3</accession>
<gene>
    <name evidence="2" type="ORF">ABO01nite_25760</name>
</gene>
<name>A0AAN4U3C3_9PROT</name>
<evidence type="ECO:0000313" key="3">
    <source>
        <dbReference type="Proteomes" id="UP000321287"/>
    </source>
</evidence>
<evidence type="ECO:0000256" key="1">
    <source>
        <dbReference type="SAM" id="MobiDB-lite"/>
    </source>
</evidence>
<proteinExistence type="predicted"/>
<dbReference type="AlphaFoldDB" id="A0AAN4U3C3"/>
<comment type="caution">
    <text evidence="2">The sequence shown here is derived from an EMBL/GenBank/DDBJ whole genome shotgun (WGS) entry which is preliminary data.</text>
</comment>
<feature type="compositionally biased region" description="Polar residues" evidence="1">
    <location>
        <begin position="55"/>
        <end position="70"/>
    </location>
</feature>
<dbReference type="EMBL" id="BJVS01000008">
    <property type="protein sequence ID" value="GEL54569.1"/>
    <property type="molecule type" value="Genomic_DNA"/>
</dbReference>
<feature type="region of interest" description="Disordered" evidence="1">
    <location>
        <begin position="43"/>
        <end position="86"/>
    </location>
</feature>
<protein>
    <submittedName>
        <fullName evidence="2">Uncharacterized protein</fullName>
    </submittedName>
</protein>
<organism evidence="2 3">
    <name type="scientific">Asaia bogorensis NBRC 16594</name>
    <dbReference type="NCBI Taxonomy" id="1231624"/>
    <lineage>
        <taxon>Bacteria</taxon>
        <taxon>Pseudomonadati</taxon>
        <taxon>Pseudomonadota</taxon>
        <taxon>Alphaproteobacteria</taxon>
        <taxon>Acetobacterales</taxon>
        <taxon>Acetobacteraceae</taxon>
        <taxon>Asaia</taxon>
    </lineage>
</organism>